<keyword evidence="2" id="KW-0690">Ribosome biogenesis</keyword>
<evidence type="ECO:0000256" key="3">
    <source>
        <dbReference type="ARBA" id="ARBA00022730"/>
    </source>
</evidence>
<feature type="compositionally biased region" description="Basic and acidic residues" evidence="5">
    <location>
        <begin position="434"/>
        <end position="443"/>
    </location>
</feature>
<dbReference type="InParanoid" id="C5LDA9"/>
<sequence>MSKISFLLLGAFLPCRKVPDRRKRLSTSQCLSPSEAAGASDYRLASAADGDAEWIKGDCGAPMDAVRPDILHQTLMQVLDSEANKFGYVDDIVIVLDGHPSVGGLRITSDFVVPRTYRSFSRCLAAAIMMPYRIGGISRVDNGIEDLRMPGDFVIGLTVGGRYLNSTDLSGTLKGLMSSPYNHGRIVIAMGVTSHTDPVANGALSHVMGGMEFISVSRLGLTASWAAGKVSATKAMQVAPHRYELRGEIDSADLGKFISPLLASPGDQVVLMASRARHIAAVLEASLRCKKVEMMFTGPPEETERDESRRPETVWASLRVRTGDKPEVDPTRVTKLRVSAETVSPSLGEKIIHQLEGGDVVRLEAMGPVALARLVNGIAVAARRGAEINSGSLVSRARGMRQKTQGGQFWAIEVEVTLDKQHHKEEEAPSSESTVREVSKTEDGGLLESN</sequence>
<comment type="similarity">
    <text evidence="1">Belongs to the class IV-like SAM-binding methyltransferase superfamily. RNA methyltransferase NEP1 family.</text>
</comment>
<dbReference type="Pfam" id="PF03587">
    <property type="entry name" value="EMG1"/>
    <property type="match status" value="1"/>
</dbReference>
<dbReference type="Gene3D" id="3.30.110.20">
    <property type="entry name" value="Alba-like domain"/>
    <property type="match status" value="1"/>
</dbReference>
<evidence type="ECO:0000256" key="4">
    <source>
        <dbReference type="ARBA" id="ARBA00022884"/>
    </source>
</evidence>
<keyword evidence="7" id="KW-1185">Reference proteome</keyword>
<feature type="region of interest" description="Disordered" evidence="5">
    <location>
        <begin position="420"/>
        <end position="450"/>
    </location>
</feature>
<dbReference type="SUPFAM" id="SSF75217">
    <property type="entry name" value="alpha/beta knot"/>
    <property type="match status" value="1"/>
</dbReference>
<evidence type="ECO:0000256" key="5">
    <source>
        <dbReference type="SAM" id="MobiDB-lite"/>
    </source>
</evidence>
<evidence type="ECO:0000256" key="1">
    <source>
        <dbReference type="ARBA" id="ARBA00008115"/>
    </source>
</evidence>
<dbReference type="InterPro" id="IPR036882">
    <property type="entry name" value="Alba-like_dom_sf"/>
</dbReference>
<dbReference type="GO" id="GO:0070037">
    <property type="term" value="F:rRNA (pseudouridine) methyltransferase activity"/>
    <property type="evidence" value="ECO:0007669"/>
    <property type="project" value="InterPro"/>
</dbReference>
<evidence type="ECO:0000313" key="7">
    <source>
        <dbReference type="Proteomes" id="UP000007800"/>
    </source>
</evidence>
<proteinExistence type="inferred from homology"/>
<dbReference type="GO" id="GO:0019843">
    <property type="term" value="F:rRNA binding"/>
    <property type="evidence" value="ECO:0007669"/>
    <property type="project" value="UniProtKB-KW"/>
</dbReference>
<dbReference type="GO" id="GO:0070475">
    <property type="term" value="P:rRNA base methylation"/>
    <property type="evidence" value="ECO:0007669"/>
    <property type="project" value="InterPro"/>
</dbReference>
<dbReference type="Proteomes" id="UP000007800">
    <property type="component" value="Unassembled WGS sequence"/>
</dbReference>
<gene>
    <name evidence="6" type="ORF">Pmar_PMAR027882</name>
</gene>
<dbReference type="RefSeq" id="XP_002773425.1">
    <property type="nucleotide sequence ID" value="XM_002773379.1"/>
</dbReference>
<evidence type="ECO:0000313" key="6">
    <source>
        <dbReference type="EMBL" id="EER05241.1"/>
    </source>
</evidence>
<dbReference type="Gene3D" id="3.40.1280.10">
    <property type="match status" value="1"/>
</dbReference>
<protein>
    <submittedName>
        <fullName evidence="6">Uncharacterized protein</fullName>
    </submittedName>
</protein>
<evidence type="ECO:0000256" key="2">
    <source>
        <dbReference type="ARBA" id="ARBA00022517"/>
    </source>
</evidence>
<organism evidence="7">
    <name type="scientific">Perkinsus marinus (strain ATCC 50983 / TXsc)</name>
    <dbReference type="NCBI Taxonomy" id="423536"/>
    <lineage>
        <taxon>Eukaryota</taxon>
        <taxon>Sar</taxon>
        <taxon>Alveolata</taxon>
        <taxon>Perkinsozoa</taxon>
        <taxon>Perkinsea</taxon>
        <taxon>Perkinsida</taxon>
        <taxon>Perkinsidae</taxon>
        <taxon>Perkinsus</taxon>
    </lineage>
</organism>
<accession>C5LDA9</accession>
<dbReference type="AlphaFoldDB" id="C5LDA9"/>
<keyword evidence="4" id="KW-0694">RNA-binding</keyword>
<dbReference type="GeneID" id="9050808"/>
<name>C5LDA9_PERM5</name>
<dbReference type="EMBL" id="GG680969">
    <property type="protein sequence ID" value="EER05241.1"/>
    <property type="molecule type" value="Genomic_DNA"/>
</dbReference>
<keyword evidence="3" id="KW-0699">rRNA-binding</keyword>
<dbReference type="InterPro" id="IPR029026">
    <property type="entry name" value="tRNA_m1G_MTases_N"/>
</dbReference>
<reference evidence="6 7" key="1">
    <citation type="submission" date="2008-07" db="EMBL/GenBank/DDBJ databases">
        <authorList>
            <person name="El-Sayed N."/>
            <person name="Caler E."/>
            <person name="Inman J."/>
            <person name="Amedeo P."/>
            <person name="Hass B."/>
            <person name="Wortman J."/>
        </authorList>
    </citation>
    <scope>NUCLEOTIDE SEQUENCE [LARGE SCALE GENOMIC DNA]</scope>
    <source>
        <strain evidence="7">ATCC 50983 / TXsc</strain>
    </source>
</reference>
<dbReference type="InterPro" id="IPR029028">
    <property type="entry name" value="Alpha/beta_knot_MTases"/>
</dbReference>
<dbReference type="OrthoDB" id="438863at2759"/>
<dbReference type="InterPro" id="IPR005304">
    <property type="entry name" value="Rbsml_bgen_MeTrfase_EMG1/NEP1"/>
</dbReference>